<dbReference type="Proteomes" id="UP000478740">
    <property type="component" value="Unassembled WGS sequence"/>
</dbReference>
<dbReference type="EMBL" id="WMII01000020">
    <property type="protein sequence ID" value="MTH65992.1"/>
    <property type="molecule type" value="Genomic_DNA"/>
</dbReference>
<evidence type="ECO:0008006" key="3">
    <source>
        <dbReference type="Google" id="ProtNLM"/>
    </source>
</evidence>
<evidence type="ECO:0000313" key="2">
    <source>
        <dbReference type="Proteomes" id="UP000478740"/>
    </source>
</evidence>
<dbReference type="Gene3D" id="3.40.1570.10">
    <property type="entry name" value="HemS/ChuS/ChuX like domains"/>
    <property type="match status" value="1"/>
</dbReference>
<organism evidence="1 2">
    <name type="scientific">Paracoccus shanxieyensis</name>
    <dbReference type="NCBI Taxonomy" id="2675752"/>
    <lineage>
        <taxon>Bacteria</taxon>
        <taxon>Pseudomonadati</taxon>
        <taxon>Pseudomonadota</taxon>
        <taxon>Alphaproteobacteria</taxon>
        <taxon>Rhodobacterales</taxon>
        <taxon>Paracoccaceae</taxon>
        <taxon>Paracoccus</taxon>
    </lineage>
</organism>
<dbReference type="InterPro" id="IPR053733">
    <property type="entry name" value="Heme_Transport_Util_sf"/>
</dbReference>
<accession>A0A6L6J3M6</accession>
<reference evidence="1 2" key="1">
    <citation type="submission" date="2019-11" db="EMBL/GenBank/DDBJ databases">
        <authorList>
            <person name="Dong K."/>
        </authorList>
    </citation>
    <scope>NUCLEOTIDE SEQUENCE [LARGE SCALE GENOMIC DNA]</scope>
    <source>
        <strain evidence="1 2">DK608</strain>
    </source>
</reference>
<dbReference type="SUPFAM" id="SSF144064">
    <property type="entry name" value="Heme iron utilization protein-like"/>
    <property type="match status" value="1"/>
</dbReference>
<proteinExistence type="predicted"/>
<keyword evidence="2" id="KW-1185">Reference proteome</keyword>
<comment type="caution">
    <text evidence="1">The sequence shown here is derived from an EMBL/GenBank/DDBJ whole genome shotgun (WGS) entry which is preliminary data.</text>
</comment>
<sequence length="327" mass="34834">MRETRDPRPLACPCAAAATSAPLPEKLADLVALAGTQALDLGLAELALVGTCFDNAQILMRNAGALIQGRGGYAAFQPCGSRFRANRRRVTIRVNETRAVSVLRSSEMPARRMPATISVVDAAGVVGHRIQLLDDADRLKAQSLPSAALDPMSEQGVTAMWQAANVVSLAGVRQARQRWTGAHLGDHLDDLLLDAGQARLSCLPYLGRARARRVATSILPSFLDFLCHHRAGFSATLPFGGMAQSMSAQALGLRRAGSLLICETDAGLFLVDMAQVGQGWVTRLGTAGVEAALELYDHDGRCLLLLHGDPWSNATNWASYLEAMPGA</sequence>
<protein>
    <recommendedName>
        <fullName evidence="3">Haemin-degrading HemS/ChuX domain-containing protein</fullName>
    </recommendedName>
</protein>
<gene>
    <name evidence="1" type="ORF">GL284_17135</name>
</gene>
<name>A0A6L6J3M6_9RHOB</name>
<dbReference type="RefSeq" id="WP_155045826.1">
    <property type="nucleotide sequence ID" value="NZ_WMIH01000018.1"/>
</dbReference>
<evidence type="ECO:0000313" key="1">
    <source>
        <dbReference type="EMBL" id="MTH65992.1"/>
    </source>
</evidence>
<dbReference type="AlphaFoldDB" id="A0A6L6J3M6"/>